<dbReference type="InterPro" id="IPR001905">
    <property type="entry name" value="Ammonium_transpt"/>
</dbReference>
<dbReference type="Proteomes" id="UP000000707">
    <property type="component" value="Unassembled WGS sequence"/>
</dbReference>
<dbReference type="GeneID" id="18247856"/>
<evidence type="ECO:0000259" key="9">
    <source>
        <dbReference type="Pfam" id="PF00909"/>
    </source>
</evidence>
<gene>
    <name evidence="10" type="ORF">CANTEDRAFT_115412</name>
</gene>
<feature type="transmembrane region" description="Helical" evidence="8">
    <location>
        <begin position="122"/>
        <end position="141"/>
    </location>
</feature>
<dbReference type="GO" id="GO:0005886">
    <property type="term" value="C:plasma membrane"/>
    <property type="evidence" value="ECO:0007669"/>
    <property type="project" value="TreeGrafter"/>
</dbReference>
<dbReference type="Pfam" id="PF00909">
    <property type="entry name" value="Ammonium_transp"/>
    <property type="match status" value="1"/>
</dbReference>
<dbReference type="RefSeq" id="XP_006688891.1">
    <property type="nucleotide sequence ID" value="XM_006688828.1"/>
</dbReference>
<dbReference type="KEGG" id="cten:18247856"/>
<dbReference type="EMBL" id="GL996527">
    <property type="protein sequence ID" value="EGV62721.1"/>
    <property type="molecule type" value="Genomic_DNA"/>
</dbReference>
<keyword evidence="3" id="KW-0813">Transport</keyword>
<dbReference type="PANTHER" id="PTHR43029:SF3">
    <property type="entry name" value="AMMONIUM TRANSPORTER 3"/>
    <property type="match status" value="1"/>
</dbReference>
<feature type="transmembrane region" description="Helical" evidence="8">
    <location>
        <begin position="259"/>
        <end position="278"/>
    </location>
</feature>
<accession>G3B9S0</accession>
<keyword evidence="11" id="KW-1185">Reference proteome</keyword>
<evidence type="ECO:0000256" key="7">
    <source>
        <dbReference type="ARBA" id="ARBA00023177"/>
    </source>
</evidence>
<evidence type="ECO:0000256" key="1">
    <source>
        <dbReference type="ARBA" id="ARBA00004141"/>
    </source>
</evidence>
<dbReference type="SUPFAM" id="SSF111352">
    <property type="entry name" value="Ammonium transporter"/>
    <property type="match status" value="1"/>
</dbReference>
<sequence length="499" mass="53968">MIGNSGLASAKLLWAKRAEEDPNAAFDKAEIVYCLFCAMAVFLITPGIGLFYSGALKRKNVVQVLFQTYMVTSVVTIVWYLLGYSLAASPTSTSVIIGDLAHAALRQNDAYGLYEGATIPSIVNFCFNTYFPVATVQIFLGSIGERGRVLPSLIIGIVFTIIVYCPQAYWVWGANGWLYTMGELDFAGGGPVHVSSGVASLVYSWYLGPREQPGKRTGRIPSFRGYSSMSSVIGVTLIWAAWLCFNSGTLLAVNIRTGYIFANTMIASAFGCVTYVAVDSMITGKYSMDAACEGVIVGLVNITPSCGYYWPWAAAVTSIIDAVACRLLIGFNKWTGIDDYSKSWVVHGVGGIIGGTLVGIFGSSGVAALDGVTVIEGGWVDGNFRQLGIQIAAWVSITAWTGIFTLITCFLVDHIPGLKLRATAEAEEMGMDLYEMAETLDEFGNDYETFFIQYASKLRQMADHLEKHGGVVEVLDGSSTRFSARNSHSSIQMEVDQKV</sequence>
<dbReference type="STRING" id="590646.G3B9S0"/>
<dbReference type="OrthoDB" id="534912at2759"/>
<dbReference type="InterPro" id="IPR018047">
    <property type="entry name" value="Ammonium_transpt_CS"/>
</dbReference>
<comment type="similarity">
    <text evidence="2">Belongs to the ammonia transporter channel (TC 1.A.11.2) family.</text>
</comment>
<organism evidence="11">
    <name type="scientific">Candida tenuis (strain ATCC 10573 / BCRC 21748 / CBS 615 / JCM 9827 / NBRC 10315 / NRRL Y-1498 / VKM Y-70)</name>
    <name type="common">Yeast</name>
    <name type="synonym">Yamadazyma tenuis</name>
    <dbReference type="NCBI Taxonomy" id="590646"/>
    <lineage>
        <taxon>Eukaryota</taxon>
        <taxon>Fungi</taxon>
        <taxon>Dikarya</taxon>
        <taxon>Ascomycota</taxon>
        <taxon>Saccharomycotina</taxon>
        <taxon>Pichiomycetes</taxon>
        <taxon>Debaryomycetaceae</taxon>
        <taxon>Yamadazyma</taxon>
    </lineage>
</organism>
<dbReference type="PANTHER" id="PTHR43029">
    <property type="entry name" value="AMMONIUM TRANSPORTER MEP2"/>
    <property type="match status" value="1"/>
</dbReference>
<evidence type="ECO:0000256" key="3">
    <source>
        <dbReference type="ARBA" id="ARBA00022448"/>
    </source>
</evidence>
<evidence type="ECO:0000256" key="5">
    <source>
        <dbReference type="ARBA" id="ARBA00022989"/>
    </source>
</evidence>
<keyword evidence="5 8" id="KW-1133">Transmembrane helix</keyword>
<dbReference type="HOGENOM" id="CLU_000445_33_0_1"/>
<feature type="transmembrane region" description="Helical" evidence="8">
    <location>
        <begin position="344"/>
        <end position="369"/>
    </location>
</feature>
<evidence type="ECO:0000313" key="10">
    <source>
        <dbReference type="EMBL" id="EGV62721.1"/>
    </source>
</evidence>
<dbReference type="Gene3D" id="1.10.3430.10">
    <property type="entry name" value="Ammonium transporter AmtB like domains"/>
    <property type="match status" value="1"/>
</dbReference>
<feature type="domain" description="Ammonium transporter AmtB-like" evidence="9">
    <location>
        <begin position="33"/>
        <end position="439"/>
    </location>
</feature>
<feature type="transmembrane region" description="Helical" evidence="8">
    <location>
        <begin position="153"/>
        <end position="172"/>
    </location>
</feature>
<reference evidence="10 11" key="1">
    <citation type="journal article" date="2011" name="Proc. Natl. Acad. Sci. U.S.A.">
        <title>Comparative genomics of xylose-fermenting fungi for enhanced biofuel production.</title>
        <authorList>
            <person name="Wohlbach D.J."/>
            <person name="Kuo A."/>
            <person name="Sato T.K."/>
            <person name="Potts K.M."/>
            <person name="Salamov A.A."/>
            <person name="LaButti K.M."/>
            <person name="Sun H."/>
            <person name="Clum A."/>
            <person name="Pangilinan J.L."/>
            <person name="Lindquist E.A."/>
            <person name="Lucas S."/>
            <person name="Lapidus A."/>
            <person name="Jin M."/>
            <person name="Gunawan C."/>
            <person name="Balan V."/>
            <person name="Dale B.E."/>
            <person name="Jeffries T.W."/>
            <person name="Zinkel R."/>
            <person name="Barry K.W."/>
            <person name="Grigoriev I.V."/>
            <person name="Gasch A.P."/>
        </authorList>
    </citation>
    <scope>NUCLEOTIDE SEQUENCE [LARGE SCALE GENOMIC DNA]</scope>
    <source>
        <strain evidence="11">ATCC 10573 / BCRC 21748 / CBS 615 / JCM 9827 / NBRC 10315 / NRRL Y-1498 / VKM Y-70</strain>
    </source>
</reference>
<feature type="transmembrane region" description="Helical" evidence="8">
    <location>
        <begin position="64"/>
        <end position="82"/>
    </location>
</feature>
<evidence type="ECO:0000256" key="8">
    <source>
        <dbReference type="SAM" id="Phobius"/>
    </source>
</evidence>
<dbReference type="InterPro" id="IPR029020">
    <property type="entry name" value="Ammonium/urea_transptr"/>
</dbReference>
<feature type="transmembrane region" description="Helical" evidence="8">
    <location>
        <begin position="229"/>
        <end position="253"/>
    </location>
</feature>
<keyword evidence="4 8" id="KW-0812">Transmembrane</keyword>
<evidence type="ECO:0000256" key="4">
    <source>
        <dbReference type="ARBA" id="ARBA00022692"/>
    </source>
</evidence>
<feature type="transmembrane region" description="Helical" evidence="8">
    <location>
        <begin position="316"/>
        <end position="332"/>
    </location>
</feature>
<dbReference type="PROSITE" id="PS01219">
    <property type="entry name" value="AMMONIUM_TRANSP"/>
    <property type="match status" value="1"/>
</dbReference>
<evidence type="ECO:0000256" key="6">
    <source>
        <dbReference type="ARBA" id="ARBA00023136"/>
    </source>
</evidence>
<feature type="transmembrane region" description="Helical" evidence="8">
    <location>
        <begin position="389"/>
        <end position="412"/>
    </location>
</feature>
<evidence type="ECO:0000313" key="11">
    <source>
        <dbReference type="Proteomes" id="UP000000707"/>
    </source>
</evidence>
<dbReference type="InterPro" id="IPR024041">
    <property type="entry name" value="NH4_transpt_AmtB-like_dom"/>
</dbReference>
<dbReference type="AlphaFoldDB" id="G3B9S0"/>
<keyword evidence="6 8" id="KW-0472">Membrane</keyword>
<protein>
    <recommendedName>
        <fullName evidence="9">Ammonium transporter AmtB-like domain-containing protein</fullName>
    </recommendedName>
</protein>
<dbReference type="GO" id="GO:0008519">
    <property type="term" value="F:ammonium channel activity"/>
    <property type="evidence" value="ECO:0007669"/>
    <property type="project" value="InterPro"/>
</dbReference>
<comment type="subcellular location">
    <subcellularLocation>
        <location evidence="1">Membrane</location>
        <topology evidence="1">Multi-pass membrane protein</topology>
    </subcellularLocation>
</comment>
<keyword evidence="7" id="KW-0924">Ammonia transport</keyword>
<feature type="transmembrane region" description="Helical" evidence="8">
    <location>
        <begin position="30"/>
        <end position="52"/>
    </location>
</feature>
<name>G3B9S0_CANTC</name>
<proteinExistence type="inferred from homology"/>
<evidence type="ECO:0000256" key="2">
    <source>
        <dbReference type="ARBA" id="ARBA00005887"/>
    </source>
</evidence>
<dbReference type="eggNOG" id="KOG0682">
    <property type="taxonomic scope" value="Eukaryota"/>
</dbReference>